<dbReference type="Pfam" id="PF02390">
    <property type="entry name" value="Methyltransf_4"/>
    <property type="match status" value="1"/>
</dbReference>
<protein>
    <recommendedName>
        <fullName evidence="9">tRNA (guanine-N(7)-)-methyltransferase</fullName>
        <ecNumber evidence="9">2.1.1.33</ecNumber>
    </recommendedName>
    <alternativeName>
        <fullName evidence="9">tRNA (guanine(46)-N(7))-methyltransferase</fullName>
    </alternativeName>
    <alternativeName>
        <fullName evidence="9">tRNA(m7G46)-methyltransferase</fullName>
    </alternativeName>
</protein>
<comment type="pathway">
    <text evidence="7 9">tRNA modification; N(7)-methylguanine-tRNA biosynthesis.</text>
</comment>
<dbReference type="Proteomes" id="UP000019591">
    <property type="component" value="Plasmid EAL2_808p"/>
</dbReference>
<name>W8TJY1_PEPAC</name>
<dbReference type="InterPro" id="IPR003358">
    <property type="entry name" value="tRNA_(Gua-N-7)_MeTrfase_Trmb"/>
</dbReference>
<dbReference type="AlphaFoldDB" id="W8TJY1"/>
<comment type="caution">
    <text evidence="9">Lacks conserved residue(s) required for the propagation of feature annotation.</text>
</comment>
<feature type="binding site" evidence="9">
    <location>
        <position position="44"/>
    </location>
    <ligand>
        <name>S-adenosyl-L-methionine</name>
        <dbReference type="ChEBI" id="CHEBI:59789"/>
    </ligand>
</feature>
<dbReference type="NCBIfam" id="NF001080">
    <property type="entry name" value="PRK00121.2-2"/>
    <property type="match status" value="1"/>
</dbReference>
<evidence type="ECO:0000256" key="2">
    <source>
        <dbReference type="ARBA" id="ARBA00003015"/>
    </source>
</evidence>
<dbReference type="GO" id="GO:0043527">
    <property type="term" value="C:tRNA methyltransferase complex"/>
    <property type="evidence" value="ECO:0007669"/>
    <property type="project" value="TreeGrafter"/>
</dbReference>
<dbReference type="InterPro" id="IPR029063">
    <property type="entry name" value="SAM-dependent_MTases_sf"/>
</dbReference>
<evidence type="ECO:0000256" key="4">
    <source>
        <dbReference type="ARBA" id="ARBA00022679"/>
    </source>
</evidence>
<evidence type="ECO:0000256" key="8">
    <source>
        <dbReference type="ARBA" id="ARBA00060767"/>
    </source>
</evidence>
<dbReference type="InterPro" id="IPR055361">
    <property type="entry name" value="tRNA_methyltr_TrmB_bact"/>
</dbReference>
<dbReference type="eggNOG" id="COG0220">
    <property type="taxonomic scope" value="Bacteria"/>
</dbReference>
<dbReference type="NCBIfam" id="TIGR00091">
    <property type="entry name" value="tRNA (guanosine(46)-N7)-methyltransferase TrmB"/>
    <property type="match status" value="1"/>
</dbReference>
<evidence type="ECO:0000256" key="1">
    <source>
        <dbReference type="ARBA" id="ARBA00000142"/>
    </source>
</evidence>
<comment type="function">
    <text evidence="2 9">Catalyzes the formation of N(7)-methylguanine at position 46 (m7G46) in tRNA.</text>
</comment>
<keyword evidence="4 9" id="KW-0808">Transferase</keyword>
<feature type="binding site" evidence="9">
    <location>
        <begin position="191"/>
        <end position="194"/>
    </location>
    <ligand>
        <name>substrate</name>
    </ligand>
</feature>
<comment type="catalytic activity">
    <reaction evidence="1 9">
        <text>guanosine(46) in tRNA + S-adenosyl-L-methionine = N(7)-methylguanosine(46) in tRNA + S-adenosyl-L-homocysteine</text>
        <dbReference type="Rhea" id="RHEA:42708"/>
        <dbReference type="Rhea" id="RHEA-COMP:10188"/>
        <dbReference type="Rhea" id="RHEA-COMP:10189"/>
        <dbReference type="ChEBI" id="CHEBI:57856"/>
        <dbReference type="ChEBI" id="CHEBI:59789"/>
        <dbReference type="ChEBI" id="CHEBI:74269"/>
        <dbReference type="ChEBI" id="CHEBI:74480"/>
        <dbReference type="EC" id="2.1.1.33"/>
    </reaction>
</comment>
<keyword evidence="6 9" id="KW-0819">tRNA processing</keyword>
<dbReference type="PROSITE" id="PS51625">
    <property type="entry name" value="SAM_MT_TRMB"/>
    <property type="match status" value="1"/>
</dbReference>
<keyword evidence="5 9" id="KW-0949">S-adenosyl-L-methionine</keyword>
<dbReference type="UniPathway" id="UPA00989"/>
<dbReference type="SUPFAM" id="SSF53335">
    <property type="entry name" value="S-adenosyl-L-methionine-dependent methyltransferases"/>
    <property type="match status" value="1"/>
</dbReference>
<reference evidence="10 11" key="1">
    <citation type="journal article" date="2014" name="Genome Announc.">
        <title>Complete Genome Sequence of Amino Acid-Utilizing Eubacterium acidaminophilum al-2 (DSM 3953).</title>
        <authorList>
            <person name="Poehlein A."/>
            <person name="Andreesen J.R."/>
            <person name="Daniel R."/>
        </authorList>
    </citation>
    <scope>NUCLEOTIDE SEQUENCE [LARGE SCALE GENOMIC DNA]</scope>
    <source>
        <strain evidence="10 11">DSM 3953</strain>
        <plasmid evidence="11">Plasmid EAL2_808p</plasmid>
    </source>
</reference>
<dbReference type="GO" id="GO:0008176">
    <property type="term" value="F:tRNA (guanine(46)-N7)-methyltransferase activity"/>
    <property type="evidence" value="ECO:0007669"/>
    <property type="project" value="UniProtKB-UniRule"/>
</dbReference>
<dbReference type="EMBL" id="CP007453">
    <property type="protein sequence ID" value="AHM58068.1"/>
    <property type="molecule type" value="Genomic_DNA"/>
</dbReference>
<feature type="binding site" evidence="9">
    <location>
        <position position="96"/>
    </location>
    <ligand>
        <name>S-adenosyl-L-methionine</name>
        <dbReference type="ChEBI" id="CHEBI:59789"/>
    </ligand>
</feature>
<comment type="similarity">
    <text evidence="8 9">Belongs to the class I-like SAM-binding methyltransferase superfamily. TrmB family.</text>
</comment>
<organism evidence="10 11">
    <name type="scientific">Peptoclostridium acidaminophilum DSM 3953</name>
    <dbReference type="NCBI Taxonomy" id="1286171"/>
    <lineage>
        <taxon>Bacteria</taxon>
        <taxon>Bacillati</taxon>
        <taxon>Bacillota</taxon>
        <taxon>Clostridia</taxon>
        <taxon>Peptostreptococcales</taxon>
        <taxon>Peptoclostridiaceae</taxon>
        <taxon>Peptoclostridium</taxon>
    </lineage>
</organism>
<evidence type="ECO:0000256" key="9">
    <source>
        <dbReference type="HAMAP-Rule" id="MF_01057"/>
    </source>
</evidence>
<accession>W8TJY1</accession>
<dbReference type="HOGENOM" id="CLU_050910_2_1_9"/>
<evidence type="ECO:0000256" key="3">
    <source>
        <dbReference type="ARBA" id="ARBA00022603"/>
    </source>
</evidence>
<dbReference type="CDD" id="cd02440">
    <property type="entry name" value="AdoMet_MTases"/>
    <property type="match status" value="1"/>
</dbReference>
<keyword evidence="10" id="KW-0614">Plasmid</keyword>
<keyword evidence="11" id="KW-1185">Reference proteome</keyword>
<evidence type="ECO:0000256" key="6">
    <source>
        <dbReference type="ARBA" id="ARBA00022694"/>
    </source>
</evidence>
<dbReference type="EC" id="2.1.1.33" evidence="9"/>
<dbReference type="OrthoDB" id="9802090at2"/>
<dbReference type="PANTHER" id="PTHR23417:SF14">
    <property type="entry name" value="PENTACOTRIPEPTIDE-REPEAT REGION OF PRORP DOMAIN-CONTAINING PROTEIN"/>
    <property type="match status" value="1"/>
</dbReference>
<dbReference type="KEGG" id="eac:EAL2_808p05650"/>
<feature type="binding site" evidence="9">
    <location>
        <position position="122"/>
    </location>
    <ligand>
        <name>substrate</name>
    </ligand>
</feature>
<sequence>MRHRKIKGAREMLLAHEDYAVAEDEAIGKDWDEFFGAQRPLHVELGTGRGKFITGMASNCPDVNFIGIELKEEVLLRAVKRARDKQLHNVAFIAGNGARLMEYFKAGSLERIYINFCDPWPKNRHSKRRLVHRGFLEMYKEILTQKGEIHFKTDNEKLFEFALNEFSDSGFRLRNISLDLHSSGFEGNVTTEYEERFAALGMKIYRCEAYL</sequence>
<keyword evidence="3 9" id="KW-0489">Methyltransferase</keyword>
<feature type="binding site" evidence="9">
    <location>
        <position position="118"/>
    </location>
    <ligand>
        <name>S-adenosyl-L-methionine</name>
        <dbReference type="ChEBI" id="CHEBI:59789"/>
    </ligand>
</feature>
<dbReference type="PANTHER" id="PTHR23417">
    <property type="entry name" value="3-DEOXY-D-MANNO-OCTULOSONIC-ACID TRANSFERASE/TRNA GUANINE-N 7 - -METHYLTRANSFERASE"/>
    <property type="match status" value="1"/>
</dbReference>
<evidence type="ECO:0000313" key="11">
    <source>
        <dbReference type="Proteomes" id="UP000019591"/>
    </source>
</evidence>
<evidence type="ECO:0000256" key="5">
    <source>
        <dbReference type="ARBA" id="ARBA00022691"/>
    </source>
</evidence>
<dbReference type="Gene3D" id="3.40.50.150">
    <property type="entry name" value="Vaccinia Virus protein VP39"/>
    <property type="match status" value="1"/>
</dbReference>
<geneLocation type="plasmid" evidence="10 11">
    <name>EAL2_808p</name>
</geneLocation>
<dbReference type="HAMAP" id="MF_01057">
    <property type="entry name" value="tRNA_methyltr_TrmB"/>
    <property type="match status" value="1"/>
</dbReference>
<gene>
    <name evidence="9 10" type="primary">trmB</name>
    <name evidence="10" type="ORF">EAL2_808p05650</name>
</gene>
<evidence type="ECO:0000313" key="10">
    <source>
        <dbReference type="EMBL" id="AHM58068.1"/>
    </source>
</evidence>
<evidence type="ECO:0000256" key="7">
    <source>
        <dbReference type="ARBA" id="ARBA00060552"/>
    </source>
</evidence>
<proteinExistence type="inferred from homology"/>
<dbReference type="RefSeq" id="WP_025436915.1">
    <property type="nucleotide sequence ID" value="NZ_CP007453.1"/>
</dbReference>
<dbReference type="PATRIC" id="fig|1286171.3.peg.2749"/>
<feature type="binding site" evidence="9">
    <location>
        <position position="69"/>
    </location>
    <ligand>
        <name>S-adenosyl-L-methionine</name>
        <dbReference type="ChEBI" id="CHEBI:59789"/>
    </ligand>
</feature>
<feature type="binding site" evidence="9">
    <location>
        <position position="154"/>
    </location>
    <ligand>
        <name>substrate</name>
    </ligand>
</feature>
<dbReference type="FunFam" id="3.40.50.150:FF:000035">
    <property type="entry name" value="tRNA (guanine-N(7)-)-methyltransferase"/>
    <property type="match status" value="1"/>
</dbReference>